<sequence>MILKGVPSTRAVLNHHELVRELEQSAPQLSRAMHQHQIGFSRKLPVALGKTFRTGHSSNAAVSEDVVIHTKPSIRFHPSRQIRGATHELADTGSAGRAHQAEQPR</sequence>
<name>A0A6J7RLP1_9ZZZZ</name>
<accession>A0A6J7RLP1</accession>
<evidence type="ECO:0000256" key="1">
    <source>
        <dbReference type="SAM" id="MobiDB-lite"/>
    </source>
</evidence>
<organism evidence="2">
    <name type="scientific">freshwater metagenome</name>
    <dbReference type="NCBI Taxonomy" id="449393"/>
    <lineage>
        <taxon>unclassified sequences</taxon>
        <taxon>metagenomes</taxon>
        <taxon>ecological metagenomes</taxon>
    </lineage>
</organism>
<dbReference type="AlphaFoldDB" id="A0A6J7RLP1"/>
<gene>
    <name evidence="2" type="ORF">UFOPK4173_00494</name>
</gene>
<feature type="region of interest" description="Disordered" evidence="1">
    <location>
        <begin position="79"/>
        <end position="105"/>
    </location>
</feature>
<reference evidence="2" key="1">
    <citation type="submission" date="2020-05" db="EMBL/GenBank/DDBJ databases">
        <authorList>
            <person name="Chiriac C."/>
            <person name="Salcher M."/>
            <person name="Ghai R."/>
            <person name="Kavagutti S V."/>
        </authorList>
    </citation>
    <scope>NUCLEOTIDE SEQUENCE</scope>
</reference>
<dbReference type="EMBL" id="CAFBPW010000036">
    <property type="protein sequence ID" value="CAB5029717.1"/>
    <property type="molecule type" value="Genomic_DNA"/>
</dbReference>
<proteinExistence type="predicted"/>
<evidence type="ECO:0000313" key="2">
    <source>
        <dbReference type="EMBL" id="CAB5029717.1"/>
    </source>
</evidence>
<protein>
    <submittedName>
        <fullName evidence="2">Unannotated protein</fullName>
    </submittedName>
</protein>